<evidence type="ECO:0000313" key="2">
    <source>
        <dbReference type="EMBL" id="GAY64491.1"/>
    </source>
</evidence>
<name>A0A2H5QIN2_CITUN</name>
<organism evidence="2 3">
    <name type="scientific">Citrus unshiu</name>
    <name type="common">Satsuma mandarin</name>
    <name type="synonym">Citrus nobilis var. unshiu</name>
    <dbReference type="NCBI Taxonomy" id="55188"/>
    <lineage>
        <taxon>Eukaryota</taxon>
        <taxon>Viridiplantae</taxon>
        <taxon>Streptophyta</taxon>
        <taxon>Embryophyta</taxon>
        <taxon>Tracheophyta</taxon>
        <taxon>Spermatophyta</taxon>
        <taxon>Magnoliopsida</taxon>
        <taxon>eudicotyledons</taxon>
        <taxon>Gunneridae</taxon>
        <taxon>Pentapetalae</taxon>
        <taxon>rosids</taxon>
        <taxon>malvids</taxon>
        <taxon>Sapindales</taxon>
        <taxon>Rutaceae</taxon>
        <taxon>Aurantioideae</taxon>
        <taxon>Citrus</taxon>
    </lineage>
</organism>
<protein>
    <recommendedName>
        <fullName evidence="4">SPARK domain-containing protein</fullName>
    </recommendedName>
</protein>
<gene>
    <name evidence="2" type="ORF">CUMW_234000</name>
</gene>
<keyword evidence="3" id="KW-1185">Reference proteome</keyword>
<feature type="signal peptide" evidence="1">
    <location>
        <begin position="1"/>
        <end position="25"/>
    </location>
</feature>
<reference evidence="2 3" key="1">
    <citation type="journal article" date="2017" name="Front. Genet.">
        <title>Draft sequencing of the heterozygous diploid genome of Satsuma (Citrus unshiu Marc.) using a hybrid assembly approach.</title>
        <authorList>
            <person name="Shimizu T."/>
            <person name="Tanizawa Y."/>
            <person name="Mochizuki T."/>
            <person name="Nagasaki H."/>
            <person name="Yoshioka T."/>
            <person name="Toyoda A."/>
            <person name="Fujiyama A."/>
            <person name="Kaminuma E."/>
            <person name="Nakamura Y."/>
        </authorList>
    </citation>
    <scope>NUCLEOTIDE SEQUENCE [LARGE SCALE GENOMIC DNA]</scope>
    <source>
        <strain evidence="3">cv. Miyagawa wase</strain>
    </source>
</reference>
<evidence type="ECO:0000313" key="3">
    <source>
        <dbReference type="Proteomes" id="UP000236630"/>
    </source>
</evidence>
<evidence type="ECO:0000256" key="1">
    <source>
        <dbReference type="SAM" id="SignalP"/>
    </source>
</evidence>
<dbReference type="EMBL" id="BDQV01000411">
    <property type="protein sequence ID" value="GAY64491.1"/>
    <property type="molecule type" value="Genomic_DNA"/>
</dbReference>
<dbReference type="Proteomes" id="UP000236630">
    <property type="component" value="Unassembled WGS sequence"/>
</dbReference>
<sequence>YIRCLCLPTLLLLPLVFGCSPKVLASHSYFLVLKMCPSTTPITVPLAYPIRTVFQPNANKDSECGSSSGGEVAELSHFFDKGCPHNPGFPSNEPFPNVLNCFPCGIGPVSRLSDTLKIARNVSSESC</sequence>
<accession>A0A2H5QIN2</accession>
<keyword evidence="1" id="KW-0732">Signal</keyword>
<dbReference type="AlphaFoldDB" id="A0A2H5QIN2"/>
<feature type="chain" id="PRO_5014137183" description="SPARK domain-containing protein" evidence="1">
    <location>
        <begin position="26"/>
        <end position="127"/>
    </location>
</feature>
<proteinExistence type="predicted"/>
<comment type="caution">
    <text evidence="2">The sequence shown here is derived from an EMBL/GenBank/DDBJ whole genome shotgun (WGS) entry which is preliminary data.</text>
</comment>
<feature type="non-terminal residue" evidence="2">
    <location>
        <position position="1"/>
    </location>
</feature>
<evidence type="ECO:0008006" key="4">
    <source>
        <dbReference type="Google" id="ProtNLM"/>
    </source>
</evidence>